<dbReference type="RefSeq" id="WP_204020311.1">
    <property type="nucleotide sequence ID" value="NZ_BOOW01000004.1"/>
</dbReference>
<evidence type="ECO:0000313" key="1">
    <source>
        <dbReference type="EMBL" id="GII90132.1"/>
    </source>
</evidence>
<evidence type="ECO:0008006" key="3">
    <source>
        <dbReference type="Google" id="ProtNLM"/>
    </source>
</evidence>
<organism evidence="1 2">
    <name type="scientific">Sinosporangium siamense</name>
    <dbReference type="NCBI Taxonomy" id="1367973"/>
    <lineage>
        <taxon>Bacteria</taxon>
        <taxon>Bacillati</taxon>
        <taxon>Actinomycetota</taxon>
        <taxon>Actinomycetes</taxon>
        <taxon>Streptosporangiales</taxon>
        <taxon>Streptosporangiaceae</taxon>
        <taxon>Sinosporangium</taxon>
    </lineage>
</organism>
<name>A0A919RAW0_9ACTN</name>
<dbReference type="InterPro" id="IPR027417">
    <property type="entry name" value="P-loop_NTPase"/>
</dbReference>
<proteinExistence type="predicted"/>
<protein>
    <recommendedName>
        <fullName evidence="3">Thymidylate kinase</fullName>
    </recommendedName>
</protein>
<comment type="caution">
    <text evidence="1">The sequence shown here is derived from an EMBL/GenBank/DDBJ whole genome shotgun (WGS) entry which is preliminary data.</text>
</comment>
<dbReference type="Gene3D" id="3.40.50.300">
    <property type="entry name" value="P-loop containing nucleotide triphosphate hydrolases"/>
    <property type="match status" value="1"/>
</dbReference>
<dbReference type="SUPFAM" id="SSF52540">
    <property type="entry name" value="P-loop containing nucleoside triphosphate hydrolases"/>
    <property type="match status" value="1"/>
</dbReference>
<dbReference type="AlphaFoldDB" id="A0A919RAW0"/>
<evidence type="ECO:0000313" key="2">
    <source>
        <dbReference type="Proteomes" id="UP000606172"/>
    </source>
</evidence>
<dbReference type="EMBL" id="BOOW01000004">
    <property type="protein sequence ID" value="GII90132.1"/>
    <property type="molecule type" value="Genomic_DNA"/>
</dbReference>
<sequence>MDMIEGVLLEGVDYVGKTTVSHRLADLMGRNGRTIGLGQCYLQRSPLIEFLEKEAKKSDDMMVRDYFYTAALVSDLSTLVPPREYRVQDRHWLTQLGRNAFFHTEEMVPARYLLEEHRPFTHNVLLTSSARSKRERTAGRQPGSPRDAYLAAHPEVHQEYEDFVTALLPADENWLVLDTTDCPVDEVARRILAYCGS</sequence>
<accession>A0A919RAW0</accession>
<dbReference type="Proteomes" id="UP000606172">
    <property type="component" value="Unassembled WGS sequence"/>
</dbReference>
<gene>
    <name evidence="1" type="ORF">Ssi02_03630</name>
</gene>
<keyword evidence="2" id="KW-1185">Reference proteome</keyword>
<reference evidence="1" key="1">
    <citation type="submission" date="2021-01" db="EMBL/GenBank/DDBJ databases">
        <title>Whole genome shotgun sequence of Sinosporangium siamense NBRC 109515.</title>
        <authorList>
            <person name="Komaki H."/>
            <person name="Tamura T."/>
        </authorList>
    </citation>
    <scope>NUCLEOTIDE SEQUENCE</scope>
    <source>
        <strain evidence="1">NBRC 109515</strain>
    </source>
</reference>